<protein>
    <recommendedName>
        <fullName evidence="9">Nicotinate-nucleotide pyrophosphorylase [carboxylating]</fullName>
        <ecNumber evidence="9">2.4.2.19</ecNumber>
    </recommendedName>
    <alternativeName>
        <fullName evidence="9">Quinolinate phosphoribosyltransferase [decarboxylating]</fullName>
    </alternativeName>
</protein>
<dbReference type="EC" id="2.4.2.19" evidence="9"/>
<comment type="similarity">
    <text evidence="3 9">Belongs to the NadC/ModD family.</text>
</comment>
<dbReference type="Gene3D" id="3.20.20.70">
    <property type="entry name" value="Aldolase class I"/>
    <property type="match status" value="1"/>
</dbReference>
<dbReference type="FunFam" id="3.20.20.70:FF:000030">
    <property type="entry name" value="Nicotinate-nucleotide pyrophosphorylase, carboxylating"/>
    <property type="match status" value="1"/>
</dbReference>
<evidence type="ECO:0000259" key="12">
    <source>
        <dbReference type="Pfam" id="PF02749"/>
    </source>
</evidence>
<dbReference type="PIRSF" id="PIRSF006250">
    <property type="entry name" value="NadC_ModD"/>
    <property type="match status" value="1"/>
</dbReference>
<reference evidence="14" key="1">
    <citation type="submission" date="2016-10" db="EMBL/GenBank/DDBJ databases">
        <authorList>
            <person name="Varghese N."/>
        </authorList>
    </citation>
    <scope>NUCLEOTIDE SEQUENCE [LARGE SCALE GENOMIC DNA]</scope>
    <source>
        <strain evidence="14">DSM 16632</strain>
    </source>
</reference>
<dbReference type="PANTHER" id="PTHR32179">
    <property type="entry name" value="NICOTINATE-NUCLEOTIDE PYROPHOSPHORYLASE [CARBOXYLATING]"/>
    <property type="match status" value="1"/>
</dbReference>
<dbReference type="Pfam" id="PF02749">
    <property type="entry name" value="QRPTase_N"/>
    <property type="match status" value="1"/>
</dbReference>
<comment type="catalytic activity">
    <reaction evidence="8 9">
        <text>nicotinate beta-D-ribonucleotide + CO2 + diphosphate = quinolinate + 5-phospho-alpha-D-ribose 1-diphosphate + 2 H(+)</text>
        <dbReference type="Rhea" id="RHEA:12733"/>
        <dbReference type="ChEBI" id="CHEBI:15378"/>
        <dbReference type="ChEBI" id="CHEBI:16526"/>
        <dbReference type="ChEBI" id="CHEBI:29959"/>
        <dbReference type="ChEBI" id="CHEBI:33019"/>
        <dbReference type="ChEBI" id="CHEBI:57502"/>
        <dbReference type="ChEBI" id="CHEBI:58017"/>
        <dbReference type="EC" id="2.4.2.19"/>
    </reaction>
</comment>
<dbReference type="GO" id="GO:0009435">
    <property type="term" value="P:NAD+ biosynthetic process"/>
    <property type="evidence" value="ECO:0007669"/>
    <property type="project" value="UniProtKB-UniPathway"/>
</dbReference>
<evidence type="ECO:0000256" key="1">
    <source>
        <dbReference type="ARBA" id="ARBA00003237"/>
    </source>
</evidence>
<comment type="function">
    <text evidence="1 9">Involved in the catabolism of quinolinic acid (QA).</text>
</comment>
<dbReference type="InterPro" id="IPR004393">
    <property type="entry name" value="NadC"/>
</dbReference>
<sequence>MDEIIEYMLREDKGFGDITSNALIPENKIFYAKLISKDDGILAGIEIIKEMFLEYGIKIISSKNDGDKIVKGDILLEIEGNARKILLLERTALNLLMRMSGVATLTNRIVTKVNNINPKIRVAGTRKTAPALQTFDKLAITIGGGDSHRFALDDMVLIKDNHIAVVGSVKNALELAKENISFSKKIEIEVESTEDAIIASENGADIVMFDNMSPDDAQRTLNALEEKGLRENVLIEISGGIREENILDYANLDVDIISLGFITHQAGSLNFSLDMD</sequence>
<dbReference type="GO" id="GO:0005737">
    <property type="term" value="C:cytoplasm"/>
    <property type="evidence" value="ECO:0007669"/>
    <property type="project" value="TreeGrafter"/>
</dbReference>
<dbReference type="EMBL" id="FOTL01000007">
    <property type="protein sequence ID" value="SFL35173.1"/>
    <property type="molecule type" value="Genomic_DNA"/>
</dbReference>
<keyword evidence="5 9" id="KW-0662">Pyridine nucleotide biosynthesis</keyword>
<feature type="binding site" evidence="10">
    <location>
        <begin position="125"/>
        <end position="127"/>
    </location>
    <ligand>
        <name>substrate</name>
    </ligand>
</feature>
<dbReference type="CDD" id="cd01572">
    <property type="entry name" value="QPRTase"/>
    <property type="match status" value="1"/>
</dbReference>
<evidence type="ECO:0000256" key="9">
    <source>
        <dbReference type="PIRNR" id="PIRNR006250"/>
    </source>
</evidence>
<organism evidence="13 14">
    <name type="scientific">Methanobrevibacter olleyae</name>
    <dbReference type="NCBI Taxonomy" id="294671"/>
    <lineage>
        <taxon>Archaea</taxon>
        <taxon>Methanobacteriati</taxon>
        <taxon>Methanobacteriota</taxon>
        <taxon>Methanomada group</taxon>
        <taxon>Methanobacteria</taxon>
        <taxon>Methanobacteriales</taxon>
        <taxon>Methanobacteriaceae</taxon>
        <taxon>Methanobrevibacter</taxon>
    </lineage>
</organism>
<dbReference type="InterPro" id="IPR022412">
    <property type="entry name" value="Quinolinate_PRibosylTrfase_N"/>
</dbReference>
<accession>A0A1I4H0I0</accession>
<dbReference type="Pfam" id="PF01729">
    <property type="entry name" value="QRPTase_C"/>
    <property type="match status" value="1"/>
</dbReference>
<dbReference type="GO" id="GO:0004514">
    <property type="term" value="F:nicotinate-nucleotide diphosphorylase (carboxylating) activity"/>
    <property type="evidence" value="ECO:0007669"/>
    <property type="project" value="UniProtKB-EC"/>
</dbReference>
<dbReference type="OrthoDB" id="115072at2157"/>
<dbReference type="InterPro" id="IPR013785">
    <property type="entry name" value="Aldolase_TIM"/>
</dbReference>
<feature type="binding site" evidence="10">
    <location>
        <position position="149"/>
    </location>
    <ligand>
        <name>substrate</name>
    </ligand>
</feature>
<dbReference type="InterPro" id="IPR037128">
    <property type="entry name" value="Quinolinate_PRibosylTase_N_sf"/>
</dbReference>
<feature type="domain" description="Quinolinate phosphoribosyl transferase N-terminal" evidence="12">
    <location>
        <begin position="17"/>
        <end position="100"/>
    </location>
</feature>
<dbReference type="Gene3D" id="3.90.1170.20">
    <property type="entry name" value="Quinolinate phosphoribosyl transferase, N-terminal domain"/>
    <property type="match status" value="1"/>
</dbReference>
<evidence type="ECO:0000313" key="13">
    <source>
        <dbReference type="EMBL" id="SFL35173.1"/>
    </source>
</evidence>
<evidence type="ECO:0000256" key="10">
    <source>
        <dbReference type="PIRSR" id="PIRSR006250-1"/>
    </source>
</evidence>
<dbReference type="AlphaFoldDB" id="A0A1I4H0I0"/>
<dbReference type="Proteomes" id="UP000183442">
    <property type="component" value="Unassembled WGS sequence"/>
</dbReference>
<dbReference type="FunFam" id="3.90.1170.20:FF:000001">
    <property type="entry name" value="Nicotinate-nucleotide diphosphorylase (Carboxylating)"/>
    <property type="match status" value="1"/>
</dbReference>
<evidence type="ECO:0000313" key="14">
    <source>
        <dbReference type="Proteomes" id="UP000183442"/>
    </source>
</evidence>
<dbReference type="InterPro" id="IPR027277">
    <property type="entry name" value="NadC/ModD"/>
</dbReference>
<evidence type="ECO:0000256" key="8">
    <source>
        <dbReference type="ARBA" id="ARBA00047445"/>
    </source>
</evidence>
<dbReference type="PANTHER" id="PTHR32179:SF3">
    <property type="entry name" value="NICOTINATE-NUCLEOTIDE PYROPHOSPHORYLASE [CARBOXYLATING]"/>
    <property type="match status" value="1"/>
</dbReference>
<feature type="domain" description="Quinolinate phosphoribosyl transferase C-terminal" evidence="11">
    <location>
        <begin position="102"/>
        <end position="274"/>
    </location>
</feature>
<feature type="binding site" evidence="10">
    <location>
        <position position="159"/>
    </location>
    <ligand>
        <name>substrate</name>
    </ligand>
</feature>
<gene>
    <name evidence="13" type="ORF">SAMN02910297_00652</name>
</gene>
<evidence type="ECO:0000256" key="6">
    <source>
        <dbReference type="ARBA" id="ARBA00022676"/>
    </source>
</evidence>
<dbReference type="NCBIfam" id="TIGR00078">
    <property type="entry name" value="nadC"/>
    <property type="match status" value="1"/>
</dbReference>
<dbReference type="SUPFAM" id="SSF51690">
    <property type="entry name" value="Nicotinate/Quinolinate PRTase C-terminal domain-like"/>
    <property type="match status" value="1"/>
</dbReference>
<dbReference type="InterPro" id="IPR036068">
    <property type="entry name" value="Nicotinate_pribotase-like_C"/>
</dbReference>
<feature type="binding site" evidence="10">
    <location>
        <begin position="238"/>
        <end position="240"/>
    </location>
    <ligand>
        <name>substrate</name>
    </ligand>
</feature>
<dbReference type="InterPro" id="IPR002638">
    <property type="entry name" value="Quinolinate_PRibosylTrfase_C"/>
</dbReference>
<dbReference type="GO" id="GO:0034213">
    <property type="term" value="P:quinolinate catabolic process"/>
    <property type="evidence" value="ECO:0007669"/>
    <property type="project" value="TreeGrafter"/>
</dbReference>
<evidence type="ECO:0000256" key="4">
    <source>
        <dbReference type="ARBA" id="ARBA00011218"/>
    </source>
</evidence>
<comment type="pathway">
    <text evidence="2 9">Cofactor biosynthesis; NAD(+) biosynthesis; nicotinate D-ribonucleotide from quinolinate: step 1/1.</text>
</comment>
<proteinExistence type="inferred from homology"/>
<evidence type="ECO:0000259" key="11">
    <source>
        <dbReference type="Pfam" id="PF01729"/>
    </source>
</evidence>
<name>A0A1I4H0I0_METOL</name>
<evidence type="ECO:0000256" key="5">
    <source>
        <dbReference type="ARBA" id="ARBA00022642"/>
    </source>
</evidence>
<comment type="subunit">
    <text evidence="4 9">Hexamer formed by 3 homodimers.</text>
</comment>
<keyword evidence="6 9" id="KW-0328">Glycosyltransferase</keyword>
<feature type="binding site" evidence="10">
    <location>
        <position position="189"/>
    </location>
    <ligand>
        <name>substrate</name>
    </ligand>
</feature>
<dbReference type="RefSeq" id="WP_074798186.1">
    <property type="nucleotide sequence ID" value="NZ_FOTL01000007.1"/>
</dbReference>
<dbReference type="SUPFAM" id="SSF54675">
    <property type="entry name" value="Nicotinate/Quinolinate PRTase N-terminal domain-like"/>
    <property type="match status" value="1"/>
</dbReference>
<feature type="binding site" evidence="10">
    <location>
        <begin position="259"/>
        <end position="261"/>
    </location>
    <ligand>
        <name>substrate</name>
    </ligand>
</feature>
<evidence type="ECO:0000256" key="3">
    <source>
        <dbReference type="ARBA" id="ARBA00009400"/>
    </source>
</evidence>
<keyword evidence="7 9" id="KW-0808">Transferase</keyword>
<evidence type="ECO:0000256" key="2">
    <source>
        <dbReference type="ARBA" id="ARBA00004893"/>
    </source>
</evidence>
<feature type="binding site" evidence="10">
    <location>
        <position position="90"/>
    </location>
    <ligand>
        <name>substrate</name>
    </ligand>
</feature>
<feature type="binding site" evidence="10">
    <location>
        <position position="210"/>
    </location>
    <ligand>
        <name>substrate</name>
    </ligand>
</feature>
<evidence type="ECO:0000256" key="7">
    <source>
        <dbReference type="ARBA" id="ARBA00022679"/>
    </source>
</evidence>
<dbReference type="UniPathway" id="UPA00253">
    <property type="reaction ID" value="UER00331"/>
</dbReference>